<keyword evidence="7 8" id="KW-0472">Membrane</keyword>
<reference evidence="9 10" key="1">
    <citation type="submission" date="2019-04" db="EMBL/GenBank/DDBJ databases">
        <title>Natronospirillum operosus gen. nov., sp. nov., a haloalkaliphilic satellite isolated from decaying biomass of laboratory culture of cyanobacterium Geitlerinema sp. and proposal of Natronospirillaceae fam. nov. and Saccharospirillaceae fam. nov.</title>
        <authorList>
            <person name="Kevbrin V."/>
            <person name="Boltyanskaya Y."/>
            <person name="Koziaeva V."/>
            <person name="Grouzdev D.S."/>
            <person name="Park M."/>
            <person name="Cho J."/>
        </authorList>
    </citation>
    <scope>NUCLEOTIDE SEQUENCE [LARGE SCALE GENOMIC DNA]</scope>
    <source>
        <strain evidence="9 10">G-116</strain>
    </source>
</reference>
<keyword evidence="10" id="KW-1185">Reference proteome</keyword>
<evidence type="ECO:0000313" key="9">
    <source>
        <dbReference type="EMBL" id="TGG95766.1"/>
    </source>
</evidence>
<dbReference type="GO" id="GO:0005886">
    <property type="term" value="C:plasma membrane"/>
    <property type="evidence" value="ECO:0007669"/>
    <property type="project" value="UniProtKB-SubCell"/>
</dbReference>
<dbReference type="Proteomes" id="UP000297475">
    <property type="component" value="Unassembled WGS sequence"/>
</dbReference>
<keyword evidence="5 8" id="KW-0812">Transmembrane</keyword>
<dbReference type="PANTHER" id="PTHR34702">
    <property type="entry name" value="NA(+)/H(+) ANTIPORTER SUBUNIT F1"/>
    <property type="match status" value="1"/>
</dbReference>
<comment type="caution">
    <text evidence="9">The sequence shown here is derived from an EMBL/GenBank/DDBJ whole genome shotgun (WGS) entry which is preliminary data.</text>
</comment>
<dbReference type="AlphaFoldDB" id="A0A4Z0WIV7"/>
<comment type="subcellular location">
    <subcellularLocation>
        <location evidence="1">Cell membrane</location>
        <topology evidence="1">Multi-pass membrane protein</topology>
    </subcellularLocation>
</comment>
<comment type="similarity">
    <text evidence="2">Belongs to the CPA3 antiporters (TC 2.A.63) subunit F family.</text>
</comment>
<dbReference type="OrthoDB" id="6170784at2"/>
<accession>A0A4Z0WIV7</accession>
<dbReference type="RefSeq" id="WP_135481704.1">
    <property type="nucleotide sequence ID" value="NZ_SRMF01000001.1"/>
</dbReference>
<dbReference type="PANTHER" id="PTHR34702:SF1">
    <property type="entry name" value="NA(+)_H(+) ANTIPORTER SUBUNIT F"/>
    <property type="match status" value="1"/>
</dbReference>
<keyword evidence="3" id="KW-0813">Transport</keyword>
<gene>
    <name evidence="9" type="ORF">E4656_04985</name>
</gene>
<proteinExistence type="inferred from homology"/>
<dbReference type="GO" id="GO:0015385">
    <property type="term" value="F:sodium:proton antiporter activity"/>
    <property type="evidence" value="ECO:0007669"/>
    <property type="project" value="TreeGrafter"/>
</dbReference>
<dbReference type="EMBL" id="SRMF01000001">
    <property type="protein sequence ID" value="TGG95766.1"/>
    <property type="molecule type" value="Genomic_DNA"/>
</dbReference>
<feature type="transmembrane region" description="Helical" evidence="8">
    <location>
        <begin position="56"/>
        <end position="77"/>
    </location>
</feature>
<evidence type="ECO:0000256" key="6">
    <source>
        <dbReference type="ARBA" id="ARBA00022989"/>
    </source>
</evidence>
<name>A0A4Z0WIV7_9GAMM</name>
<organism evidence="9 10">
    <name type="scientific">Natronospirillum operosum</name>
    <dbReference type="NCBI Taxonomy" id="2759953"/>
    <lineage>
        <taxon>Bacteria</taxon>
        <taxon>Pseudomonadati</taxon>
        <taxon>Pseudomonadota</taxon>
        <taxon>Gammaproteobacteria</taxon>
        <taxon>Oceanospirillales</taxon>
        <taxon>Natronospirillaceae</taxon>
        <taxon>Natronospirillum</taxon>
    </lineage>
</organism>
<evidence type="ECO:0000256" key="3">
    <source>
        <dbReference type="ARBA" id="ARBA00022448"/>
    </source>
</evidence>
<evidence type="ECO:0000256" key="1">
    <source>
        <dbReference type="ARBA" id="ARBA00004651"/>
    </source>
</evidence>
<evidence type="ECO:0000313" key="10">
    <source>
        <dbReference type="Proteomes" id="UP000297475"/>
    </source>
</evidence>
<feature type="transmembrane region" description="Helical" evidence="8">
    <location>
        <begin position="31"/>
        <end position="49"/>
    </location>
</feature>
<dbReference type="Pfam" id="PF04066">
    <property type="entry name" value="MrpF_PhaF"/>
    <property type="match status" value="1"/>
</dbReference>
<keyword evidence="4" id="KW-1003">Cell membrane</keyword>
<evidence type="ECO:0000256" key="7">
    <source>
        <dbReference type="ARBA" id="ARBA00023136"/>
    </source>
</evidence>
<keyword evidence="6 8" id="KW-1133">Transmembrane helix</keyword>
<evidence type="ECO:0000256" key="4">
    <source>
        <dbReference type="ARBA" id="ARBA00022475"/>
    </source>
</evidence>
<dbReference type="InterPro" id="IPR007208">
    <property type="entry name" value="MrpF/PhaF-like"/>
</dbReference>
<protein>
    <submittedName>
        <fullName evidence="9">Portal protein</fullName>
    </submittedName>
</protein>
<evidence type="ECO:0000256" key="5">
    <source>
        <dbReference type="ARBA" id="ARBA00022692"/>
    </source>
</evidence>
<evidence type="ECO:0000256" key="2">
    <source>
        <dbReference type="ARBA" id="ARBA00009212"/>
    </source>
</evidence>
<sequence length="96" mass="10107">MTLLASVLLLTILAGLWRILRGPTSADRLLAMQLFGTTGAAFLLVLAFATDSPALIDAALVLALLAAVASAALVQYLRPRRRAARATDSTDGEQSR</sequence>
<evidence type="ECO:0000256" key="8">
    <source>
        <dbReference type="SAM" id="Phobius"/>
    </source>
</evidence>